<dbReference type="AlphaFoldDB" id="A0A833ZZ82"/>
<evidence type="ECO:0000313" key="1">
    <source>
        <dbReference type="EMBL" id="KAF6099826.1"/>
    </source>
</evidence>
<dbReference type="EMBL" id="JABVXQ010000007">
    <property type="protein sequence ID" value="KAF6099826.1"/>
    <property type="molecule type" value="Genomic_DNA"/>
</dbReference>
<evidence type="ECO:0000313" key="2">
    <source>
        <dbReference type="Proteomes" id="UP000664940"/>
    </source>
</evidence>
<organism evidence="1 2">
    <name type="scientific">Phyllostomus discolor</name>
    <name type="common">pale spear-nosed bat</name>
    <dbReference type="NCBI Taxonomy" id="89673"/>
    <lineage>
        <taxon>Eukaryota</taxon>
        <taxon>Metazoa</taxon>
        <taxon>Chordata</taxon>
        <taxon>Craniata</taxon>
        <taxon>Vertebrata</taxon>
        <taxon>Euteleostomi</taxon>
        <taxon>Mammalia</taxon>
        <taxon>Eutheria</taxon>
        <taxon>Laurasiatheria</taxon>
        <taxon>Chiroptera</taxon>
        <taxon>Yangochiroptera</taxon>
        <taxon>Phyllostomidae</taxon>
        <taxon>Phyllostominae</taxon>
        <taxon>Phyllostomus</taxon>
    </lineage>
</organism>
<name>A0A833ZZ82_9CHIR</name>
<dbReference type="Proteomes" id="UP000664940">
    <property type="component" value="Unassembled WGS sequence"/>
</dbReference>
<proteinExistence type="predicted"/>
<sequence length="133" mass="15865">MTFPRKWHSGRTWLRRGSQQERGDKQAFQSKGTASAKVLFRTSLHGVWQLNGKENGRSFPSSFEGKFQNLWLIEAQKQKRGMNLVCKHRYISLERHGKFPIQISHRKKPYIELKCSKYLLSFYHDEFKDEQEF</sequence>
<comment type="caution">
    <text evidence="1">The sequence shown here is derived from an EMBL/GenBank/DDBJ whole genome shotgun (WGS) entry which is preliminary data.</text>
</comment>
<protein>
    <submittedName>
        <fullName evidence="1">Uncharacterized protein</fullName>
    </submittedName>
</protein>
<accession>A0A833ZZ82</accession>
<reference evidence="1 2" key="1">
    <citation type="journal article" date="2020" name="Nature">
        <title>Six reference-quality genomes reveal evolution of bat adaptations.</title>
        <authorList>
            <person name="Jebb D."/>
            <person name="Huang Z."/>
            <person name="Pippel M."/>
            <person name="Hughes G.M."/>
            <person name="Lavrichenko K."/>
            <person name="Devanna P."/>
            <person name="Winkler S."/>
            <person name="Jermiin L.S."/>
            <person name="Skirmuntt E.C."/>
            <person name="Katzourakis A."/>
            <person name="Burkitt-Gray L."/>
            <person name="Ray D.A."/>
            <person name="Sullivan K.A.M."/>
            <person name="Roscito J.G."/>
            <person name="Kirilenko B.M."/>
            <person name="Davalos L.M."/>
            <person name="Corthals A.P."/>
            <person name="Power M.L."/>
            <person name="Jones G."/>
            <person name="Ransome R.D."/>
            <person name="Dechmann D.K.N."/>
            <person name="Locatelli A.G."/>
            <person name="Puechmaille S.J."/>
            <person name="Fedrigo O."/>
            <person name="Jarvis E.D."/>
            <person name="Hiller M."/>
            <person name="Vernes S.C."/>
            <person name="Myers E.W."/>
            <person name="Teeling E.C."/>
        </authorList>
    </citation>
    <scope>NUCLEOTIDE SEQUENCE [LARGE SCALE GENOMIC DNA]</scope>
    <source>
        <strain evidence="1">Bat1K_MPI-CBG_1</strain>
    </source>
</reference>
<gene>
    <name evidence="1" type="ORF">HJG60_011557</name>
</gene>